<feature type="chain" id="PRO_5014966109" evidence="1">
    <location>
        <begin position="18"/>
        <end position="136"/>
    </location>
</feature>
<dbReference type="Pfam" id="PF15868">
    <property type="entry name" value="MBF2"/>
    <property type="match status" value="1"/>
</dbReference>
<reference evidence="2" key="1">
    <citation type="submission" date="2016-10" db="EMBL/GenBank/DDBJ databases">
        <title>The assassin bug Pristhesancus plagipennis produces two different types of venom.</title>
        <authorList>
            <person name="Walker A.A."/>
            <person name="Herzig V."/>
            <person name="Jin J."/>
            <person name="Fry B.G."/>
            <person name="King G.F."/>
        </authorList>
    </citation>
    <scope>NUCLEOTIDE SEQUENCE</scope>
    <source>
        <tissue evidence="2">Venom/labial glands</tissue>
    </source>
</reference>
<accession>A0A2K8JS13</accession>
<evidence type="ECO:0000313" key="2">
    <source>
        <dbReference type="EMBL" id="ATU82830.1"/>
    </source>
</evidence>
<evidence type="ECO:0000256" key="1">
    <source>
        <dbReference type="SAM" id="SignalP"/>
    </source>
</evidence>
<dbReference type="AlphaFoldDB" id="A0A2K8JS13"/>
<dbReference type="PANTHER" id="PTHR37685:SF1">
    <property type="entry name" value="GEO11136P1-RELATED"/>
    <property type="match status" value="1"/>
</dbReference>
<dbReference type="PANTHER" id="PTHR37685">
    <property type="entry name" value="GEO11136P1-RELATED"/>
    <property type="match status" value="1"/>
</dbReference>
<feature type="signal peptide" evidence="1">
    <location>
        <begin position="1"/>
        <end position="17"/>
    </location>
</feature>
<keyword evidence="1" id="KW-0732">Signal</keyword>
<protein>
    <submittedName>
        <fullName evidence="2">Secreted venom protein family 3 protein</fullName>
    </submittedName>
</protein>
<name>A0A2K8JS13_PRIPG</name>
<organism evidence="2">
    <name type="scientific">Pristhesancus plagipennis</name>
    <name type="common">Common assassin bug</name>
    <dbReference type="NCBI Taxonomy" id="1955184"/>
    <lineage>
        <taxon>Eukaryota</taxon>
        <taxon>Metazoa</taxon>
        <taxon>Ecdysozoa</taxon>
        <taxon>Arthropoda</taxon>
        <taxon>Hexapoda</taxon>
        <taxon>Insecta</taxon>
        <taxon>Pterygota</taxon>
        <taxon>Neoptera</taxon>
        <taxon>Paraneoptera</taxon>
        <taxon>Hemiptera</taxon>
        <taxon>Heteroptera</taxon>
        <taxon>Panheteroptera</taxon>
        <taxon>Cimicomorpha</taxon>
        <taxon>Reduviidae</taxon>
        <taxon>Harpactorinae</taxon>
        <taxon>Harpactorini</taxon>
        <taxon>Pristhesancus</taxon>
    </lineage>
</organism>
<proteinExistence type="evidence at transcript level"/>
<dbReference type="InterPro" id="IPR031734">
    <property type="entry name" value="MBF2"/>
</dbReference>
<sequence>MYGKLACLLLFVSAISAASLPQHQNHQHLTPHKDECVKGQDHSLKLGTRVNGDRQVYEFALGMSSSNSVLEKDWTFNSDLLGSGETITYLEVLDNEHGQGGCASVVEGGVGQKFVKLHFKTANNGSFNYVVNVYGK</sequence>
<dbReference type="EMBL" id="KY031079">
    <property type="protein sequence ID" value="ATU82830.1"/>
    <property type="molecule type" value="mRNA"/>
</dbReference>